<feature type="domain" description="Beta/gamma crystallin 'Greek key'" evidence="4">
    <location>
        <begin position="573"/>
        <end position="650"/>
    </location>
</feature>
<evidence type="ECO:0000256" key="2">
    <source>
        <dbReference type="ARBA" id="ARBA00022737"/>
    </source>
</evidence>
<organism evidence="5 6">
    <name type="scientific">Ichthyophthirius multifiliis</name>
    <name type="common">White spot disease agent</name>
    <name type="synonym">Ich</name>
    <dbReference type="NCBI Taxonomy" id="5932"/>
    <lineage>
        <taxon>Eukaryota</taxon>
        <taxon>Sar</taxon>
        <taxon>Alveolata</taxon>
        <taxon>Ciliophora</taxon>
        <taxon>Intramacronucleata</taxon>
        <taxon>Oligohymenophorea</taxon>
        <taxon>Hymenostomatida</taxon>
        <taxon>Ophryoglenina</taxon>
        <taxon>Ichthyophthirius</taxon>
    </lineage>
</organism>
<dbReference type="SMART" id="SM00247">
    <property type="entry name" value="XTALbg"/>
    <property type="match status" value="1"/>
</dbReference>
<dbReference type="AlphaFoldDB" id="G0QV88"/>
<dbReference type="eggNOG" id="ENOG502SGQ6">
    <property type="taxonomic scope" value="Eukaryota"/>
</dbReference>
<keyword evidence="2" id="KW-0677">Repeat</keyword>
<dbReference type="OrthoDB" id="282595at2759"/>
<dbReference type="InParanoid" id="G0QV88"/>
<name>G0QV88_ICHMU</name>
<evidence type="ECO:0000313" key="6">
    <source>
        <dbReference type="Proteomes" id="UP000008983"/>
    </source>
</evidence>
<dbReference type="InterPro" id="IPR011024">
    <property type="entry name" value="G_crystallin-like"/>
</dbReference>
<dbReference type="Gene3D" id="2.60.20.10">
    <property type="entry name" value="Crystallins"/>
    <property type="match status" value="1"/>
</dbReference>
<dbReference type="Proteomes" id="UP000008983">
    <property type="component" value="Unassembled WGS sequence"/>
</dbReference>
<sequence length="668" mass="75102">MNKYLTLLLIIALVNAEEKLVTSEFTSKVFNTDEVVGWVVSGNKGGKLVGQCSGESTFGGYDVFGQGAVANKSFNSQVSHYELVIRFELFAIDSWDDELFILKLDDEVVFTYSFQYNKQPPTGSRPINCGSQSWSDRLLQVDITVSHSSRKFNLQMTSTLNQDANDESWGIRNLQIIARYAGVNAIVLSEEFSDDNFNESYSGWVLSQPLIKPFSTCGNNKLFGGYNLFDNESWAIQNLVITALSGKGDKQTLIANEFSDNNFTSAPGWLNIANNADVSSKISNCGGSNIFGGYNQLSREDVYKVYKNVPLHTNVRIFFKLFAIDSWDNEAFRIFIDDVQVVPQVAPFQQTSKICGVSGWDDRIRNYFIDVPHVGSQLKLAFYSDLDENADNESYGIRDLKIWTYLGYHVKVVSSEFDDYSLWSVNGWSTKPDVNPKVSTCGPYQLFGGYNIFGSKTVVSKSYSDLPKHNRVIISFKLFFIDTWDKEDLYVIVDGVQIGKRTKSETWGGQQSLCGWNKAQEEIYSVQFATYHVDSKLTLQIGDKLNQGKDDESWGMRDLVVTVQNNVDAEEECVVIYSECDFKGKSFSVCKNIPDLSAVGWNDPIRSVSVPQGVRSRLFDEKNYQGNSVQALQNVSCLIGQAFVQLNQAFGIQVKESDINENKLKKQN</sequence>
<dbReference type="PANTHER" id="PTHR39767">
    <property type="entry name" value="CALCIUM/CALMODULIN-BINDING MEMBRANE PROTEIN PCM4-RELATED"/>
    <property type="match status" value="1"/>
</dbReference>
<evidence type="ECO:0000256" key="3">
    <source>
        <dbReference type="SAM" id="SignalP"/>
    </source>
</evidence>
<keyword evidence="6" id="KW-1185">Reference proteome</keyword>
<dbReference type="InterPro" id="IPR001064">
    <property type="entry name" value="Beta/gamma_crystallin"/>
</dbReference>
<proteinExistence type="inferred from homology"/>
<evidence type="ECO:0000313" key="5">
    <source>
        <dbReference type="EMBL" id="EGR30872.1"/>
    </source>
</evidence>
<reference evidence="5 6" key="1">
    <citation type="submission" date="2011-07" db="EMBL/GenBank/DDBJ databases">
        <authorList>
            <person name="Coyne R."/>
            <person name="Brami D."/>
            <person name="Johnson J."/>
            <person name="Hostetler J."/>
            <person name="Hannick L."/>
            <person name="Clark T."/>
            <person name="Cassidy-Hanley D."/>
            <person name="Inman J."/>
        </authorList>
    </citation>
    <scope>NUCLEOTIDE SEQUENCE [LARGE SCALE GENOMIC DNA]</scope>
    <source>
        <strain evidence="5 6">G5</strain>
    </source>
</reference>
<feature type="chain" id="PRO_5003408225" description="Beta/gamma crystallin 'Greek key' domain-containing protein" evidence="3">
    <location>
        <begin position="17"/>
        <end position="668"/>
    </location>
</feature>
<dbReference type="Pfam" id="PF00030">
    <property type="entry name" value="Crystall"/>
    <property type="match status" value="1"/>
</dbReference>
<evidence type="ECO:0000259" key="4">
    <source>
        <dbReference type="SMART" id="SM00247"/>
    </source>
</evidence>
<comment type="similarity">
    <text evidence="1">Belongs to the beta/gamma-crystallin family.</text>
</comment>
<accession>G0QV88</accession>
<dbReference type="EMBL" id="GL983935">
    <property type="protein sequence ID" value="EGR30872.1"/>
    <property type="molecule type" value="Genomic_DNA"/>
</dbReference>
<protein>
    <recommendedName>
        <fullName evidence="4">Beta/gamma crystallin 'Greek key' domain-containing protein</fullName>
    </recommendedName>
</protein>
<evidence type="ECO:0000256" key="1">
    <source>
        <dbReference type="ARBA" id="ARBA00009646"/>
    </source>
</evidence>
<dbReference type="SUPFAM" id="SSF49695">
    <property type="entry name" value="gamma-Crystallin-like"/>
    <property type="match status" value="1"/>
</dbReference>
<dbReference type="GeneID" id="14906986"/>
<dbReference type="RefSeq" id="XP_004032459.1">
    <property type="nucleotide sequence ID" value="XM_004032411.1"/>
</dbReference>
<dbReference type="PANTHER" id="PTHR39767:SF2">
    <property type="entry name" value="CHROMOSOME UNDETERMINED SCAFFOLD_1, WHOLE GENOME SHOTGUN SEQUENCE"/>
    <property type="match status" value="1"/>
</dbReference>
<feature type="signal peptide" evidence="3">
    <location>
        <begin position="1"/>
        <end position="16"/>
    </location>
</feature>
<gene>
    <name evidence="5" type="ORF">IMG5_122030</name>
</gene>
<dbReference type="OMA" id="WERENFN"/>
<keyword evidence="3" id="KW-0732">Signal</keyword>